<keyword evidence="7 9" id="KW-0408">Iron</keyword>
<dbReference type="EMBL" id="JBHRYN010000006">
    <property type="protein sequence ID" value="MFC3700705.1"/>
    <property type="molecule type" value="Genomic_DNA"/>
</dbReference>
<comment type="cofactor">
    <cofactor evidence="9">
        <name>[4Fe-4S] cluster</name>
        <dbReference type="ChEBI" id="CHEBI:49883"/>
    </cofactor>
    <text evidence="9">Binds 2 [4Fe-4S] clusters per monomer.</text>
</comment>
<comment type="catalytic activity">
    <reaction evidence="9">
        <text>epoxyqueuosine(34) in tRNA + AH2 = queuosine(34) in tRNA + A + H2O</text>
        <dbReference type="Rhea" id="RHEA:32159"/>
        <dbReference type="Rhea" id="RHEA-COMP:18571"/>
        <dbReference type="Rhea" id="RHEA-COMP:18582"/>
        <dbReference type="ChEBI" id="CHEBI:13193"/>
        <dbReference type="ChEBI" id="CHEBI:15377"/>
        <dbReference type="ChEBI" id="CHEBI:17499"/>
        <dbReference type="ChEBI" id="CHEBI:194431"/>
        <dbReference type="ChEBI" id="CHEBI:194443"/>
        <dbReference type="EC" id="1.17.99.6"/>
    </reaction>
</comment>
<dbReference type="RefSeq" id="WP_290281103.1">
    <property type="nucleotide sequence ID" value="NZ_JAUFQI010000001.1"/>
</dbReference>
<dbReference type="HAMAP" id="MF_00916">
    <property type="entry name" value="QueG"/>
    <property type="match status" value="1"/>
</dbReference>
<evidence type="ECO:0000256" key="3">
    <source>
        <dbReference type="ARBA" id="ARBA00022694"/>
    </source>
</evidence>
<feature type="binding site" evidence="9">
    <location>
        <position position="208"/>
    </location>
    <ligand>
        <name>[4Fe-4S] cluster</name>
        <dbReference type="ChEBI" id="CHEBI:49883"/>
        <label>1</label>
    </ligand>
</feature>
<comment type="caution">
    <text evidence="11">The sequence shown here is derived from an EMBL/GenBank/DDBJ whole genome shotgun (WGS) entry which is preliminary data.</text>
</comment>
<sequence>MSDSQNTDLISTDSDLTLPEQIRSLSESFGFADIRFSPVSASQHLEQYQNWVAAGYNGTMQWMERNIDKRFDASELHPGTKTVITVRMDYHPNCENDFDVLKDDRKAYIARYALGRDYHKVMRKRLTSFGKAIEALAGHHGYRAFVDSAPIMERQLAEQSGLGWIGKNSLLLVPGVGSWFFLGELMTDLDLPIDPPLPKSHCGSCNQCIVDCPTDAFVADGVLDARKCISYLTIEYSGSIPTDLRSKMGNRIYGCDDCQLVCPHNNKAPKTEESDYNVRHNLDNLDLLVAFSWDEETFLSKTEGSAIRRIGFEQWQRNIAIAIGNGKPYPEAVQMLLSQKGSVSDLVDEHIDWAVTQLQNR</sequence>
<dbReference type="Proteomes" id="UP001595710">
    <property type="component" value="Unassembled WGS sequence"/>
</dbReference>
<dbReference type="EC" id="1.17.99.6" evidence="9"/>
<gene>
    <name evidence="9 11" type="primary">queG</name>
    <name evidence="11" type="ORF">ACFOND_03555</name>
</gene>
<comment type="pathway">
    <text evidence="9">tRNA modification; tRNA-queuosine biosynthesis.</text>
</comment>
<keyword evidence="9" id="KW-0846">Cobalamin</keyword>
<feature type="binding site" evidence="9">
    <location>
        <position position="228"/>
    </location>
    <ligand>
        <name>[4Fe-4S] cluster</name>
        <dbReference type="ChEBI" id="CHEBI:49883"/>
        <label>2</label>
    </ligand>
</feature>
<keyword evidence="6 9" id="KW-0560">Oxidoreductase</keyword>
<dbReference type="Pfam" id="PF13484">
    <property type="entry name" value="Fer4_16"/>
    <property type="match status" value="1"/>
</dbReference>
<comment type="cofactor">
    <cofactor evidence="9">
        <name>cob(II)alamin</name>
        <dbReference type="ChEBI" id="CHEBI:16304"/>
    </cofactor>
</comment>
<comment type="subcellular location">
    <subcellularLocation>
        <location evidence="9">Cytoplasm</location>
    </subcellularLocation>
</comment>
<accession>A0ABV7WRX7</accession>
<feature type="active site" description="Proton donor" evidence="9">
    <location>
        <position position="147"/>
    </location>
</feature>
<evidence type="ECO:0000256" key="7">
    <source>
        <dbReference type="ARBA" id="ARBA00023004"/>
    </source>
</evidence>
<feature type="binding site" evidence="9">
    <location>
        <position position="182"/>
    </location>
    <ligand>
        <name>cob(II)alamin</name>
        <dbReference type="ChEBI" id="CHEBI:16304"/>
    </ligand>
</feature>
<reference evidence="12" key="1">
    <citation type="journal article" date="2019" name="Int. J. Syst. Evol. Microbiol.">
        <title>The Global Catalogue of Microorganisms (GCM) 10K type strain sequencing project: providing services to taxonomists for standard genome sequencing and annotation.</title>
        <authorList>
            <consortium name="The Broad Institute Genomics Platform"/>
            <consortium name="The Broad Institute Genome Sequencing Center for Infectious Disease"/>
            <person name="Wu L."/>
            <person name="Ma J."/>
        </authorList>
    </citation>
    <scope>NUCLEOTIDE SEQUENCE [LARGE SCALE GENOMIC DNA]</scope>
    <source>
        <strain evidence="12">CECT 8288</strain>
    </source>
</reference>
<comment type="function">
    <text evidence="9">Catalyzes the conversion of epoxyqueuosine (oQ) to queuosine (Q), which is a hypermodified base found in the wobble positions of tRNA(Asp), tRNA(Asn), tRNA(His) and tRNA(Tyr).</text>
</comment>
<dbReference type="InterPro" id="IPR017900">
    <property type="entry name" value="4Fe4S_Fe_S_CS"/>
</dbReference>
<feature type="binding site" evidence="9">
    <location>
        <position position="168"/>
    </location>
    <ligand>
        <name>cob(II)alamin</name>
        <dbReference type="ChEBI" id="CHEBI:16304"/>
    </ligand>
</feature>
<comment type="caution">
    <text evidence="9">Lacks conserved residue(s) required for the propagation of feature annotation.</text>
</comment>
<evidence type="ECO:0000313" key="11">
    <source>
        <dbReference type="EMBL" id="MFC3700705.1"/>
    </source>
</evidence>
<evidence type="ECO:0000256" key="5">
    <source>
        <dbReference type="ARBA" id="ARBA00022785"/>
    </source>
</evidence>
<feature type="binding site" evidence="9">
    <location>
        <position position="147"/>
    </location>
    <ligand>
        <name>cob(II)alamin</name>
        <dbReference type="ChEBI" id="CHEBI:16304"/>
    </ligand>
</feature>
<evidence type="ECO:0000256" key="8">
    <source>
        <dbReference type="ARBA" id="ARBA00023014"/>
    </source>
</evidence>
<feature type="binding site" evidence="9">
    <location>
        <position position="230"/>
    </location>
    <ligand>
        <name>cob(II)alamin</name>
        <dbReference type="ChEBI" id="CHEBI:16304"/>
    </ligand>
</feature>
<dbReference type="Pfam" id="PF08331">
    <property type="entry name" value="QueG_DUF1730"/>
    <property type="match status" value="1"/>
</dbReference>
<feature type="binding site" evidence="9">
    <location>
        <position position="212"/>
    </location>
    <ligand>
        <name>[4Fe-4S] cluster</name>
        <dbReference type="ChEBI" id="CHEBI:49883"/>
        <label>2</label>
    </ligand>
</feature>
<evidence type="ECO:0000259" key="10">
    <source>
        <dbReference type="PROSITE" id="PS51379"/>
    </source>
</evidence>
<name>A0ABV7WRX7_9GAMM</name>
<feature type="binding site" evidence="9">
    <location>
        <position position="258"/>
    </location>
    <ligand>
        <name>[4Fe-4S] cluster</name>
        <dbReference type="ChEBI" id="CHEBI:49883"/>
        <label>2</label>
    </ligand>
</feature>
<dbReference type="SUPFAM" id="SSF54862">
    <property type="entry name" value="4Fe-4S ferredoxins"/>
    <property type="match status" value="1"/>
</dbReference>
<feature type="binding site" evidence="9">
    <location>
        <position position="171"/>
    </location>
    <ligand>
        <name>cob(II)alamin</name>
        <dbReference type="ChEBI" id="CHEBI:16304"/>
    </ligand>
</feature>
<evidence type="ECO:0000256" key="9">
    <source>
        <dbReference type="HAMAP-Rule" id="MF_00916"/>
    </source>
</evidence>
<keyword evidence="8 9" id="KW-0411">Iron-sulfur</keyword>
<keyword evidence="4 9" id="KW-0479">Metal-binding</keyword>
<feature type="binding site" evidence="9">
    <location>
        <position position="202"/>
    </location>
    <ligand>
        <name>[4Fe-4S] cluster</name>
        <dbReference type="ChEBI" id="CHEBI:49883"/>
        <label>1</label>
    </ligand>
</feature>
<dbReference type="PROSITE" id="PS00198">
    <property type="entry name" value="4FE4S_FER_1"/>
    <property type="match status" value="1"/>
</dbReference>
<evidence type="ECO:0000256" key="1">
    <source>
        <dbReference type="ARBA" id="ARBA00022485"/>
    </source>
</evidence>
<dbReference type="InterPro" id="IPR004453">
    <property type="entry name" value="QueG"/>
</dbReference>
<evidence type="ECO:0000256" key="4">
    <source>
        <dbReference type="ARBA" id="ARBA00022723"/>
    </source>
</evidence>
<evidence type="ECO:0000256" key="6">
    <source>
        <dbReference type="ARBA" id="ARBA00023002"/>
    </source>
</evidence>
<evidence type="ECO:0000256" key="2">
    <source>
        <dbReference type="ARBA" id="ARBA00022490"/>
    </source>
</evidence>
<keyword evidence="1 9" id="KW-0004">4Fe-4S</keyword>
<feature type="binding site" evidence="9">
    <location>
        <position position="70"/>
    </location>
    <ligand>
        <name>cob(II)alamin</name>
        <dbReference type="ChEBI" id="CHEBI:16304"/>
    </ligand>
</feature>
<protein>
    <recommendedName>
        <fullName evidence="9">Epoxyqueuosine reductase</fullName>
        <ecNumber evidence="9">1.17.99.6</ecNumber>
    </recommendedName>
    <alternativeName>
        <fullName evidence="9">Queuosine biosynthesis protein QueG</fullName>
    </alternativeName>
</protein>
<feature type="binding site" evidence="9">
    <location>
        <begin position="255"/>
        <end position="256"/>
    </location>
    <ligand>
        <name>cob(II)alamin</name>
        <dbReference type="ChEBI" id="CHEBI:16304"/>
    </ligand>
</feature>
<dbReference type="InterPro" id="IPR013542">
    <property type="entry name" value="QueG_DUF1730"/>
</dbReference>
<dbReference type="InterPro" id="IPR017896">
    <property type="entry name" value="4Fe4S_Fe-S-bd"/>
</dbReference>
<keyword evidence="2 9" id="KW-0963">Cytoplasm</keyword>
<dbReference type="PROSITE" id="PS51379">
    <property type="entry name" value="4FE4S_FER_2"/>
    <property type="match status" value="1"/>
</dbReference>
<dbReference type="GO" id="GO:0052693">
    <property type="term" value="F:epoxyqueuosine reductase activity"/>
    <property type="evidence" value="ECO:0007669"/>
    <property type="project" value="UniProtKB-EC"/>
</dbReference>
<feature type="binding site" evidence="9">
    <location>
        <position position="205"/>
    </location>
    <ligand>
        <name>[4Fe-4S] cluster</name>
        <dbReference type="ChEBI" id="CHEBI:49883"/>
        <label>1</label>
    </ligand>
</feature>
<comment type="subunit">
    <text evidence="9">Monomer.</text>
</comment>
<dbReference type="PANTHER" id="PTHR30002">
    <property type="entry name" value="EPOXYQUEUOSINE REDUCTASE"/>
    <property type="match status" value="1"/>
</dbReference>
<feature type="binding site" evidence="9">
    <location>
        <position position="255"/>
    </location>
    <ligand>
        <name>[4Fe-4S] cluster</name>
        <dbReference type="ChEBI" id="CHEBI:49883"/>
        <label>2</label>
    </ligand>
</feature>
<evidence type="ECO:0000313" key="12">
    <source>
        <dbReference type="Proteomes" id="UP001595710"/>
    </source>
</evidence>
<dbReference type="NCBIfam" id="TIGR00276">
    <property type="entry name" value="tRNA epoxyqueuosine(34) reductase QueG"/>
    <property type="match status" value="1"/>
</dbReference>
<keyword evidence="3 9" id="KW-0819">tRNA processing</keyword>
<keyword evidence="9" id="KW-0170">Cobalt</keyword>
<feature type="domain" description="4Fe-4S ferredoxin-type" evidence="10">
    <location>
        <begin position="193"/>
        <end position="222"/>
    </location>
</feature>
<organism evidence="11 12">
    <name type="scientific">Reinekea marina</name>
    <dbReference type="NCBI Taxonomy" id="1310421"/>
    <lineage>
        <taxon>Bacteria</taxon>
        <taxon>Pseudomonadati</taxon>
        <taxon>Pseudomonadota</taxon>
        <taxon>Gammaproteobacteria</taxon>
        <taxon>Oceanospirillales</taxon>
        <taxon>Saccharospirillaceae</taxon>
        <taxon>Reinekea</taxon>
    </lineage>
</organism>
<feature type="binding site" evidence="9">
    <location>
        <position position="262"/>
    </location>
    <ligand>
        <name>[4Fe-4S] cluster</name>
        <dbReference type="ChEBI" id="CHEBI:49883"/>
        <label>1</label>
    </ligand>
</feature>
<keyword evidence="5 9" id="KW-0671">Queuosine biosynthesis</keyword>
<proteinExistence type="inferred from homology"/>
<dbReference type="Gene3D" id="3.30.70.20">
    <property type="match status" value="1"/>
</dbReference>
<comment type="similarity">
    <text evidence="9">Belongs to the QueG family.</text>
</comment>
<dbReference type="PANTHER" id="PTHR30002:SF4">
    <property type="entry name" value="EPOXYQUEUOSINE REDUCTASE"/>
    <property type="match status" value="1"/>
</dbReference>
<keyword evidence="12" id="KW-1185">Reference proteome</keyword>